<name>A0ABU5GT66_9GAMM</name>
<sequence length="169" mass="19294">MDIQEGTLTFTFETDDGSLASQYDTWAFYRKQFIGIANGIKAVDFIYLDNTQKTAWLIEVKDYRHPDTERIKPSDLGETVALKVRDTLAGLVAASCNANDPHEKELAKQALKAKKFRVVLHMEQNQHRLKFIDPADVLQKLKQRLKAVDAHPCVVHQGSLKPDMRWTIN</sequence>
<dbReference type="Proteomes" id="UP001294570">
    <property type="component" value="Unassembled WGS sequence"/>
</dbReference>
<evidence type="ECO:0000313" key="1">
    <source>
        <dbReference type="EMBL" id="MDY7219406.1"/>
    </source>
</evidence>
<evidence type="ECO:0000313" key="2">
    <source>
        <dbReference type="Proteomes" id="UP001294570"/>
    </source>
</evidence>
<dbReference type="RefSeq" id="WP_321553499.1">
    <property type="nucleotide sequence ID" value="NZ_JAXIVU010000008.1"/>
</dbReference>
<keyword evidence="2" id="KW-1185">Reference proteome</keyword>
<protein>
    <recommendedName>
        <fullName evidence="3">Cysteinyl-tRNA synthetase</fullName>
    </recommendedName>
</protein>
<comment type="caution">
    <text evidence="1">The sequence shown here is derived from an EMBL/GenBank/DDBJ whole genome shotgun (WGS) entry which is preliminary data.</text>
</comment>
<proteinExistence type="predicted"/>
<reference evidence="1 2" key="1">
    <citation type="submission" date="2023-12" db="EMBL/GenBank/DDBJ databases">
        <title>Denitrificimonas halotolerans sp. nov.,a novel species isolated from landfill leachate.</title>
        <authorList>
            <person name="Wang S."/>
        </authorList>
    </citation>
    <scope>NUCLEOTIDE SEQUENCE [LARGE SCALE GENOMIC DNA]</scope>
    <source>
        <strain evidence="1 2">JX-1</strain>
    </source>
</reference>
<dbReference type="EMBL" id="JAXIVU010000008">
    <property type="protein sequence ID" value="MDY7219406.1"/>
    <property type="molecule type" value="Genomic_DNA"/>
</dbReference>
<evidence type="ECO:0008006" key="3">
    <source>
        <dbReference type="Google" id="ProtNLM"/>
    </source>
</evidence>
<gene>
    <name evidence="1" type="ORF">TOI97_07475</name>
</gene>
<organism evidence="1 2">
    <name type="scientific">Denitrificimonas halotolerans</name>
    <dbReference type="NCBI Taxonomy" id="3098930"/>
    <lineage>
        <taxon>Bacteria</taxon>
        <taxon>Pseudomonadati</taxon>
        <taxon>Pseudomonadota</taxon>
        <taxon>Gammaproteobacteria</taxon>
        <taxon>Pseudomonadales</taxon>
        <taxon>Pseudomonadaceae</taxon>
        <taxon>Denitrificimonas</taxon>
    </lineage>
</organism>
<accession>A0ABU5GT66</accession>